<proteinExistence type="predicted"/>
<comment type="caution">
    <text evidence="1">The sequence shown here is derived from an EMBL/GenBank/DDBJ whole genome shotgun (WGS) entry which is preliminary data.</text>
</comment>
<organism evidence="1 2">
    <name type="scientific">Manduca sexta</name>
    <name type="common">Tobacco hawkmoth</name>
    <name type="synonym">Tobacco hornworm</name>
    <dbReference type="NCBI Taxonomy" id="7130"/>
    <lineage>
        <taxon>Eukaryota</taxon>
        <taxon>Metazoa</taxon>
        <taxon>Ecdysozoa</taxon>
        <taxon>Arthropoda</taxon>
        <taxon>Hexapoda</taxon>
        <taxon>Insecta</taxon>
        <taxon>Pterygota</taxon>
        <taxon>Neoptera</taxon>
        <taxon>Endopterygota</taxon>
        <taxon>Lepidoptera</taxon>
        <taxon>Glossata</taxon>
        <taxon>Ditrysia</taxon>
        <taxon>Bombycoidea</taxon>
        <taxon>Sphingidae</taxon>
        <taxon>Sphinginae</taxon>
        <taxon>Sphingini</taxon>
        <taxon>Manduca</taxon>
    </lineage>
</organism>
<protein>
    <submittedName>
        <fullName evidence="1">Uncharacterized protein</fullName>
    </submittedName>
</protein>
<evidence type="ECO:0000313" key="1">
    <source>
        <dbReference type="EMBL" id="KAG6443096.1"/>
    </source>
</evidence>
<dbReference type="AlphaFoldDB" id="A0A921YPG6"/>
<gene>
    <name evidence="1" type="ORF">O3G_MSEX002643</name>
</gene>
<accession>A0A921YPG6</accession>
<sequence>MLLTTLPRGRKYFKITNDHTHKINKYNISIEVNMHKRFAVLHLFSYFCDNCHTS</sequence>
<name>A0A921YPG6_MANSE</name>
<evidence type="ECO:0000313" key="2">
    <source>
        <dbReference type="Proteomes" id="UP000791440"/>
    </source>
</evidence>
<reference evidence="1" key="1">
    <citation type="journal article" date="2016" name="Insect Biochem. Mol. Biol.">
        <title>Multifaceted biological insights from a draft genome sequence of the tobacco hornworm moth, Manduca sexta.</title>
        <authorList>
            <person name="Kanost M.R."/>
            <person name="Arrese E.L."/>
            <person name="Cao X."/>
            <person name="Chen Y.R."/>
            <person name="Chellapilla S."/>
            <person name="Goldsmith M.R."/>
            <person name="Grosse-Wilde E."/>
            <person name="Heckel D.G."/>
            <person name="Herndon N."/>
            <person name="Jiang H."/>
            <person name="Papanicolaou A."/>
            <person name="Qu J."/>
            <person name="Soulages J.L."/>
            <person name="Vogel H."/>
            <person name="Walters J."/>
            <person name="Waterhouse R.M."/>
            <person name="Ahn S.J."/>
            <person name="Almeida F.C."/>
            <person name="An C."/>
            <person name="Aqrawi P."/>
            <person name="Bretschneider A."/>
            <person name="Bryant W.B."/>
            <person name="Bucks S."/>
            <person name="Chao H."/>
            <person name="Chevignon G."/>
            <person name="Christen J.M."/>
            <person name="Clarke D.F."/>
            <person name="Dittmer N.T."/>
            <person name="Ferguson L.C.F."/>
            <person name="Garavelou S."/>
            <person name="Gordon K.H.J."/>
            <person name="Gunaratna R.T."/>
            <person name="Han Y."/>
            <person name="Hauser F."/>
            <person name="He Y."/>
            <person name="Heidel-Fischer H."/>
            <person name="Hirsh A."/>
            <person name="Hu Y."/>
            <person name="Jiang H."/>
            <person name="Kalra D."/>
            <person name="Klinner C."/>
            <person name="Konig C."/>
            <person name="Kovar C."/>
            <person name="Kroll A.R."/>
            <person name="Kuwar S.S."/>
            <person name="Lee S.L."/>
            <person name="Lehman R."/>
            <person name="Li K."/>
            <person name="Li Z."/>
            <person name="Liang H."/>
            <person name="Lovelace S."/>
            <person name="Lu Z."/>
            <person name="Mansfield J.H."/>
            <person name="McCulloch K.J."/>
            <person name="Mathew T."/>
            <person name="Morton B."/>
            <person name="Muzny D.M."/>
            <person name="Neunemann D."/>
            <person name="Ongeri F."/>
            <person name="Pauchet Y."/>
            <person name="Pu L.L."/>
            <person name="Pyrousis I."/>
            <person name="Rao X.J."/>
            <person name="Redding A."/>
            <person name="Roesel C."/>
            <person name="Sanchez-Gracia A."/>
            <person name="Schaack S."/>
            <person name="Shukla A."/>
            <person name="Tetreau G."/>
            <person name="Wang Y."/>
            <person name="Xiong G.H."/>
            <person name="Traut W."/>
            <person name="Walsh T.K."/>
            <person name="Worley K.C."/>
            <person name="Wu D."/>
            <person name="Wu W."/>
            <person name="Wu Y.Q."/>
            <person name="Zhang X."/>
            <person name="Zou Z."/>
            <person name="Zucker H."/>
            <person name="Briscoe A.D."/>
            <person name="Burmester T."/>
            <person name="Clem R.J."/>
            <person name="Feyereisen R."/>
            <person name="Grimmelikhuijzen C.J.P."/>
            <person name="Hamodrakas S.J."/>
            <person name="Hansson B.S."/>
            <person name="Huguet E."/>
            <person name="Jermiin L.S."/>
            <person name="Lan Q."/>
            <person name="Lehman H.K."/>
            <person name="Lorenzen M."/>
            <person name="Merzendorfer H."/>
            <person name="Michalopoulos I."/>
            <person name="Morton D.B."/>
            <person name="Muthukrishnan S."/>
            <person name="Oakeshott J.G."/>
            <person name="Palmer W."/>
            <person name="Park Y."/>
            <person name="Passarelli A.L."/>
            <person name="Rozas J."/>
            <person name="Schwartz L.M."/>
            <person name="Smith W."/>
            <person name="Southgate A."/>
            <person name="Vilcinskas A."/>
            <person name="Vogt R."/>
            <person name="Wang P."/>
            <person name="Werren J."/>
            <person name="Yu X.Q."/>
            <person name="Zhou J.J."/>
            <person name="Brown S.J."/>
            <person name="Scherer S.E."/>
            <person name="Richards S."/>
            <person name="Blissard G.W."/>
        </authorList>
    </citation>
    <scope>NUCLEOTIDE SEQUENCE</scope>
</reference>
<keyword evidence="2" id="KW-1185">Reference proteome</keyword>
<dbReference type="Proteomes" id="UP000791440">
    <property type="component" value="Unassembled WGS sequence"/>
</dbReference>
<reference evidence="1" key="2">
    <citation type="submission" date="2020-12" db="EMBL/GenBank/DDBJ databases">
        <authorList>
            <person name="Kanost M."/>
        </authorList>
    </citation>
    <scope>NUCLEOTIDE SEQUENCE</scope>
</reference>
<dbReference type="EMBL" id="JH668299">
    <property type="protein sequence ID" value="KAG6443096.1"/>
    <property type="molecule type" value="Genomic_DNA"/>
</dbReference>